<dbReference type="Pfam" id="PF22486">
    <property type="entry name" value="MATH_2"/>
    <property type="match status" value="1"/>
</dbReference>
<reference evidence="2" key="1">
    <citation type="submission" date="2023-07" db="EMBL/GenBank/DDBJ databases">
        <title>A chromosome-level genome assembly of Lolium multiflorum.</title>
        <authorList>
            <person name="Chen Y."/>
            <person name="Copetti D."/>
            <person name="Kolliker R."/>
            <person name="Studer B."/>
        </authorList>
    </citation>
    <scope>NUCLEOTIDE SEQUENCE</scope>
    <source>
        <strain evidence="2">02402/16</strain>
        <tissue evidence="2">Leaf</tissue>
    </source>
</reference>
<sequence>MPTPTWASTAAVTGEHRGGHLLDIIGYSRAKHLPTGSALPSFPFMVGGYRWAMYVYPNGQTPEDADFISVSFALIQDVAHPVKVRGSSVSSTRLKPKILDMFVQGR</sequence>
<keyword evidence="3" id="KW-1185">Reference proteome</keyword>
<accession>A0AAD8SJI1</accession>
<dbReference type="Proteomes" id="UP001231189">
    <property type="component" value="Unassembled WGS sequence"/>
</dbReference>
<gene>
    <name evidence="2" type="ORF">QYE76_070569</name>
</gene>
<feature type="domain" description="MATH" evidence="1">
    <location>
        <begin position="17"/>
        <end position="106"/>
    </location>
</feature>
<evidence type="ECO:0000313" key="3">
    <source>
        <dbReference type="Proteomes" id="UP001231189"/>
    </source>
</evidence>
<dbReference type="AlphaFoldDB" id="A0AAD8SJI1"/>
<protein>
    <recommendedName>
        <fullName evidence="1">MATH domain-containing protein</fullName>
    </recommendedName>
</protein>
<dbReference type="Gene3D" id="2.60.210.10">
    <property type="entry name" value="Apoptosis, Tumor Necrosis Factor Receptor Associated Protein 2, Chain A"/>
    <property type="match status" value="1"/>
</dbReference>
<evidence type="ECO:0000313" key="2">
    <source>
        <dbReference type="EMBL" id="KAK1652764.1"/>
    </source>
</evidence>
<name>A0AAD8SJI1_LOLMU</name>
<dbReference type="InterPro" id="IPR002083">
    <property type="entry name" value="MATH/TRAF_dom"/>
</dbReference>
<comment type="caution">
    <text evidence="2">The sequence shown here is derived from an EMBL/GenBank/DDBJ whole genome shotgun (WGS) entry which is preliminary data.</text>
</comment>
<dbReference type="InterPro" id="IPR008974">
    <property type="entry name" value="TRAF-like"/>
</dbReference>
<dbReference type="PROSITE" id="PS50144">
    <property type="entry name" value="MATH"/>
    <property type="match status" value="1"/>
</dbReference>
<dbReference type="EMBL" id="JAUUTY010000004">
    <property type="protein sequence ID" value="KAK1652764.1"/>
    <property type="molecule type" value="Genomic_DNA"/>
</dbReference>
<dbReference type="SUPFAM" id="SSF49599">
    <property type="entry name" value="TRAF domain-like"/>
    <property type="match status" value="1"/>
</dbReference>
<evidence type="ECO:0000259" key="1">
    <source>
        <dbReference type="PROSITE" id="PS50144"/>
    </source>
</evidence>
<organism evidence="2 3">
    <name type="scientific">Lolium multiflorum</name>
    <name type="common">Italian ryegrass</name>
    <name type="synonym">Lolium perenne subsp. multiflorum</name>
    <dbReference type="NCBI Taxonomy" id="4521"/>
    <lineage>
        <taxon>Eukaryota</taxon>
        <taxon>Viridiplantae</taxon>
        <taxon>Streptophyta</taxon>
        <taxon>Embryophyta</taxon>
        <taxon>Tracheophyta</taxon>
        <taxon>Spermatophyta</taxon>
        <taxon>Magnoliopsida</taxon>
        <taxon>Liliopsida</taxon>
        <taxon>Poales</taxon>
        <taxon>Poaceae</taxon>
        <taxon>BOP clade</taxon>
        <taxon>Pooideae</taxon>
        <taxon>Poodae</taxon>
        <taxon>Poeae</taxon>
        <taxon>Poeae Chloroplast Group 2 (Poeae type)</taxon>
        <taxon>Loliodinae</taxon>
        <taxon>Loliinae</taxon>
        <taxon>Lolium</taxon>
    </lineage>
</organism>
<dbReference type="CDD" id="cd00121">
    <property type="entry name" value="MATH"/>
    <property type="match status" value="1"/>
</dbReference>
<proteinExistence type="predicted"/>